<accession>A0A7I8KK52</accession>
<evidence type="ECO:0000256" key="1">
    <source>
        <dbReference type="ARBA" id="ARBA00004186"/>
    </source>
</evidence>
<dbReference type="PANTHER" id="PTHR47970">
    <property type="entry name" value="KINESIN-LIKE PROTEIN KIF11"/>
    <property type="match status" value="1"/>
</dbReference>
<dbReference type="SUPFAM" id="SSF52540">
    <property type="entry name" value="P-loop containing nucleoside triphosphate hydrolases"/>
    <property type="match status" value="1"/>
</dbReference>
<dbReference type="GO" id="GO:0008017">
    <property type="term" value="F:microtubule binding"/>
    <property type="evidence" value="ECO:0007669"/>
    <property type="project" value="InterPro"/>
</dbReference>
<dbReference type="OrthoDB" id="3176171at2759"/>
<dbReference type="InterPro" id="IPR036961">
    <property type="entry name" value="Kinesin_motor_dom_sf"/>
</dbReference>
<proteinExistence type="inferred from homology"/>
<dbReference type="SMART" id="SM00129">
    <property type="entry name" value="KISc"/>
    <property type="match status" value="1"/>
</dbReference>
<feature type="region of interest" description="Disordered" evidence="12">
    <location>
        <begin position="1"/>
        <end position="46"/>
    </location>
</feature>
<dbReference type="InterPro" id="IPR027417">
    <property type="entry name" value="P-loop_NTPase"/>
</dbReference>
<dbReference type="Gene3D" id="3.40.850.10">
    <property type="entry name" value="Kinesin motor domain"/>
    <property type="match status" value="1"/>
</dbReference>
<dbReference type="InterPro" id="IPR047241">
    <property type="entry name" value="KIF11-like_kin_motor_dom"/>
</dbReference>
<keyword evidence="15" id="KW-1185">Reference proteome</keyword>
<evidence type="ECO:0000256" key="10">
    <source>
        <dbReference type="PROSITE-ProRule" id="PRU00283"/>
    </source>
</evidence>
<organism evidence="14 15">
    <name type="scientific">Spirodela intermedia</name>
    <name type="common">Intermediate duckweed</name>
    <dbReference type="NCBI Taxonomy" id="51605"/>
    <lineage>
        <taxon>Eukaryota</taxon>
        <taxon>Viridiplantae</taxon>
        <taxon>Streptophyta</taxon>
        <taxon>Embryophyta</taxon>
        <taxon>Tracheophyta</taxon>
        <taxon>Spermatophyta</taxon>
        <taxon>Magnoliopsida</taxon>
        <taxon>Liliopsida</taxon>
        <taxon>Araceae</taxon>
        <taxon>Lemnoideae</taxon>
        <taxon>Spirodela</taxon>
    </lineage>
</organism>
<dbReference type="PANTHER" id="PTHR47970:SF32">
    <property type="entry name" value="KINESIN-LIKE PROTEIN KIN-5B"/>
    <property type="match status" value="1"/>
</dbReference>
<keyword evidence="5 10" id="KW-0067">ATP-binding</keyword>
<evidence type="ECO:0000256" key="12">
    <source>
        <dbReference type="SAM" id="MobiDB-lite"/>
    </source>
</evidence>
<keyword evidence="11" id="KW-0175">Coiled coil</keyword>
<name>A0A7I8KK52_SPIIN</name>
<dbReference type="GO" id="GO:0072686">
    <property type="term" value="C:mitotic spindle"/>
    <property type="evidence" value="ECO:0007669"/>
    <property type="project" value="TreeGrafter"/>
</dbReference>
<evidence type="ECO:0000256" key="4">
    <source>
        <dbReference type="ARBA" id="ARBA00022741"/>
    </source>
</evidence>
<feature type="region of interest" description="Disordered" evidence="12">
    <location>
        <begin position="1011"/>
        <end position="1034"/>
    </location>
</feature>
<dbReference type="PROSITE" id="PS00411">
    <property type="entry name" value="KINESIN_MOTOR_1"/>
    <property type="match status" value="1"/>
</dbReference>
<dbReference type="PROSITE" id="PS50067">
    <property type="entry name" value="KINESIN_MOTOR_2"/>
    <property type="match status" value="1"/>
</dbReference>
<evidence type="ECO:0000256" key="2">
    <source>
        <dbReference type="ARBA" id="ARBA00022490"/>
    </source>
</evidence>
<dbReference type="GO" id="GO:0005524">
    <property type="term" value="F:ATP binding"/>
    <property type="evidence" value="ECO:0007669"/>
    <property type="project" value="UniProtKB-UniRule"/>
</dbReference>
<feature type="domain" description="Kinesin motor" evidence="13">
    <location>
        <begin position="51"/>
        <end position="393"/>
    </location>
</feature>
<dbReference type="Proteomes" id="UP000663760">
    <property type="component" value="Chromosome 6"/>
</dbReference>
<evidence type="ECO:0000256" key="6">
    <source>
        <dbReference type="ARBA" id="ARBA00023175"/>
    </source>
</evidence>
<evidence type="ECO:0000256" key="7">
    <source>
        <dbReference type="ARBA" id="ARBA00023212"/>
    </source>
</evidence>
<dbReference type="GO" id="GO:0090307">
    <property type="term" value="P:mitotic spindle assembly"/>
    <property type="evidence" value="ECO:0007669"/>
    <property type="project" value="TreeGrafter"/>
</dbReference>
<evidence type="ECO:0000256" key="3">
    <source>
        <dbReference type="ARBA" id="ARBA00022701"/>
    </source>
</evidence>
<comment type="similarity">
    <text evidence="8">Belongs to the TRAFAC class myosin-kinesin ATPase superfamily. Kinesin family. KIN-5/BimC subfamily.</text>
</comment>
<keyword evidence="4 10" id="KW-0547">Nucleotide-binding</keyword>
<dbReference type="CDD" id="cd01364">
    <property type="entry name" value="KISc_BimC_Eg5"/>
    <property type="match status" value="1"/>
</dbReference>
<evidence type="ECO:0000313" key="14">
    <source>
        <dbReference type="EMBL" id="CAA7398150.1"/>
    </source>
</evidence>
<gene>
    <name evidence="14" type="ORF">SI8410_06008815</name>
</gene>
<dbReference type="EMBL" id="LR746269">
    <property type="protein sequence ID" value="CAA7398150.1"/>
    <property type="molecule type" value="Genomic_DNA"/>
</dbReference>
<feature type="coiled-coil region" evidence="11">
    <location>
        <begin position="409"/>
        <end position="522"/>
    </location>
</feature>
<dbReference type="InterPro" id="IPR019821">
    <property type="entry name" value="Kinesin_motor_CS"/>
</dbReference>
<keyword evidence="7" id="KW-0206">Cytoskeleton</keyword>
<dbReference type="GO" id="GO:0008574">
    <property type="term" value="F:plus-end-directed microtubule motor activity"/>
    <property type="evidence" value="ECO:0007669"/>
    <property type="project" value="TreeGrafter"/>
</dbReference>
<feature type="binding site" evidence="10">
    <location>
        <begin position="137"/>
        <end position="144"/>
    </location>
    <ligand>
        <name>ATP</name>
        <dbReference type="ChEBI" id="CHEBI:30616"/>
    </ligand>
</feature>
<evidence type="ECO:0000256" key="11">
    <source>
        <dbReference type="SAM" id="Coils"/>
    </source>
</evidence>
<dbReference type="GO" id="GO:0007018">
    <property type="term" value="P:microtubule-based movement"/>
    <property type="evidence" value="ECO:0007669"/>
    <property type="project" value="InterPro"/>
</dbReference>
<comment type="subcellular location">
    <subcellularLocation>
        <location evidence="1">Cytoplasm</location>
        <location evidence="1">Cytoskeleton</location>
        <location evidence="1">Spindle</location>
    </subcellularLocation>
</comment>
<dbReference type="AlphaFoldDB" id="A0A7I8KK52"/>
<evidence type="ECO:0000256" key="5">
    <source>
        <dbReference type="ARBA" id="ARBA00022840"/>
    </source>
</evidence>
<dbReference type="InterPro" id="IPR001752">
    <property type="entry name" value="Kinesin_motor_dom"/>
</dbReference>
<evidence type="ECO:0000259" key="13">
    <source>
        <dbReference type="PROSITE" id="PS50067"/>
    </source>
</evidence>
<dbReference type="GO" id="GO:0005876">
    <property type="term" value="C:spindle microtubule"/>
    <property type="evidence" value="ECO:0007669"/>
    <property type="project" value="TreeGrafter"/>
</dbReference>
<reference evidence="14" key="1">
    <citation type="submission" date="2020-02" db="EMBL/GenBank/DDBJ databases">
        <authorList>
            <person name="Scholz U."/>
            <person name="Mascher M."/>
            <person name="Fiebig A."/>
        </authorList>
    </citation>
    <scope>NUCLEOTIDE SEQUENCE</scope>
</reference>
<dbReference type="InterPro" id="IPR047149">
    <property type="entry name" value="KIF11-like"/>
</dbReference>
<comment type="function">
    <text evidence="9">Responsible for microtubule translocation. May be important for the organization of phragmoplast-specific arrays of microtubules. Plays an essential role in stabilizing the mitotic spindle. Required during mitotic cytokinesis.</text>
</comment>
<keyword evidence="2" id="KW-0963">Cytoplasm</keyword>
<dbReference type="PRINTS" id="PR00380">
    <property type="entry name" value="KINESINHEAVY"/>
</dbReference>
<sequence>MYFTPNRRLGFSLPPSPSPFTTPRSERRPSDFRWADGISTSNRNDRDKEVNVQVMVRCRPLSDEEQRANVQSVIFCNEQRKEVTFLQSVAGRQLDKSFTFDKVFGPKAQQRSIYEHAISPIVNDALEGFNCTVFAYGQTGTGKTHTMEGDIRSKSGELSADAGIIPRAVRQIFDTLDAQKADYSMKVTFLELYNEEIFDLLTPEDCSRSMDDKQRRPISLMEDGKGGAVIRGLEEVVVYSASEIYSLLEQGSARRRTGETLLNKQSSRSHSIFSITVHVKEAAIGNEELIKCGRLNLVDLAGSENISRSGARESRAREAGELNKSLLTLGRVITALVEHSGHVPYRDSKLTRFLRDSLGGKAKTCIISTISPSSHCLEETLNTLDYAYRAKGIRNKPEVNQKLSKSVLLKDLYLEIERMKQDVKAAREKNGVYVPHERFLQEEAEKKAMREKIERLDIDLDLKKKQADSFQELYHSEQEKNLDLDCEIKKHKGLMEESKKAYSDLQEEYRKMNQLLKEKEYTISKLRSSENAILEQARELHSNLEYTSKEMATLQSEIDHKTTIEAENNQLILNFRSQLDQRLSNLQKTVSGCVSKQHQLLRDMDERVCSFIGRKCEATQALEAKVGKIKNTYSSGVAIMRDLIRTLHDSTTSNLEELKSATISETLAVENFLITVASEAEQVAHDIQKSLDEQKQLLVFSTQHQEAGLQRTLAATQIISKITNDFFNDLSNQASRFVMTLEENHAEKSHQFANFRKAFQETSIKEENEALEKIAGILSTLTSTKIKMVSEAIGDVDATCLNGKKKLKQEVFDLQNVSLDAKKDWIRRIENLESQVQEDTLLATEIRTTASNVATDCSKKVAMSVQHWKNAVSSVDILHSDFGTEIQSSIERGIFQNHNSLEDFMSGTSSADAEFDRGISDLLSAVNNSLVLDHEAKKEMDPISTMCLDQLRSLQDCHSENVGDIRDRTERCLSKEYQIQQLTQTTTEKRSIALPSIEFIEALQTGLEITQKGKEEKPSFLPPETPRNPFRAIN</sequence>
<feature type="compositionally biased region" description="Basic and acidic residues" evidence="12">
    <location>
        <begin position="24"/>
        <end position="34"/>
    </location>
</feature>
<dbReference type="GO" id="GO:0051231">
    <property type="term" value="P:spindle elongation"/>
    <property type="evidence" value="ECO:0007669"/>
    <property type="project" value="TreeGrafter"/>
</dbReference>
<keyword evidence="3" id="KW-0493">Microtubule</keyword>
<evidence type="ECO:0000256" key="8">
    <source>
        <dbReference type="ARBA" id="ARBA00034704"/>
    </source>
</evidence>
<evidence type="ECO:0000256" key="9">
    <source>
        <dbReference type="ARBA" id="ARBA00046159"/>
    </source>
</evidence>
<keyword evidence="6 10" id="KW-0505">Motor protein</keyword>
<dbReference type="Pfam" id="PF00225">
    <property type="entry name" value="Kinesin"/>
    <property type="match status" value="1"/>
</dbReference>
<dbReference type="FunFam" id="3.40.850.10:FF:000019">
    <property type="entry name" value="Kinesin-like protein KIN-5D"/>
    <property type="match status" value="1"/>
</dbReference>
<protein>
    <recommendedName>
        <fullName evidence="13">Kinesin motor domain-containing protein</fullName>
    </recommendedName>
</protein>
<evidence type="ECO:0000313" key="15">
    <source>
        <dbReference type="Proteomes" id="UP000663760"/>
    </source>
</evidence>